<dbReference type="OrthoDB" id="10502093at2759"/>
<evidence type="ECO:0000313" key="4">
    <source>
        <dbReference type="Proteomes" id="UP001165085"/>
    </source>
</evidence>
<feature type="region of interest" description="Disordered" evidence="1">
    <location>
        <begin position="483"/>
        <end position="730"/>
    </location>
</feature>
<dbReference type="AlphaFoldDB" id="A0A9W7DZY4"/>
<protein>
    <submittedName>
        <fullName evidence="3">Uncharacterized protein</fullName>
    </submittedName>
</protein>
<feature type="compositionally biased region" description="Polar residues" evidence="1">
    <location>
        <begin position="616"/>
        <end position="627"/>
    </location>
</feature>
<proteinExistence type="predicted"/>
<reference evidence="4" key="1">
    <citation type="journal article" date="2023" name="Commun. Biol.">
        <title>Genome analysis of Parmales, the sister group of diatoms, reveals the evolutionary specialization of diatoms from phago-mixotrophs to photoautotrophs.</title>
        <authorList>
            <person name="Ban H."/>
            <person name="Sato S."/>
            <person name="Yoshikawa S."/>
            <person name="Yamada K."/>
            <person name="Nakamura Y."/>
            <person name="Ichinomiya M."/>
            <person name="Sato N."/>
            <person name="Blanc-Mathieu R."/>
            <person name="Endo H."/>
            <person name="Kuwata A."/>
            <person name="Ogata H."/>
        </authorList>
    </citation>
    <scope>NUCLEOTIDE SEQUENCE [LARGE SCALE GENOMIC DNA]</scope>
    <source>
        <strain evidence="4">NIES 3701</strain>
    </source>
</reference>
<comment type="caution">
    <text evidence="3">The sequence shown here is derived from an EMBL/GenBank/DDBJ whole genome shotgun (WGS) entry which is preliminary data.</text>
</comment>
<feature type="chain" id="PRO_5040852527" evidence="2">
    <location>
        <begin position="26"/>
        <end position="730"/>
    </location>
</feature>
<keyword evidence="4" id="KW-1185">Reference proteome</keyword>
<sequence>MHHFKLSNAGLTLLALISLSKPTDALNPFQSPVPPQYIPPNYYVDEYTRTPTDGYCCKCQASVLEDAAECLHRCKYAFVADLMDPKMLDDLRMNFDEWKPKSNQHNIHIGYRLFAEIMNYGRREYVLPSSEPWVTDDLLLHLPGLKLLKSLAEKVSPNTKLKPITLEYVTVIDTFFGLFNQWFHSDVHFDEAVNFIYPMVDVRPEMGAFHLDLSQTRGVREEDIVNCPIERRRHCIPQLAHHRGSVNRAFGSDRPALFYTYMYPSNAEEDSYLNEWGHIARKAQQTNTERAVKLSLEDEKVKGFLTTNDMSKQGSLTKNEPGENRNQSSQMNYTLAYDDEVLLPCMLLDSSISDFAVLKCGDVVDIVRRERREGEGGRNIGSTPPSSLPPPPRHLPSGAGGVFEIREVVDSDGNEISSHVVDVIEAKDSIERRVKDLGIEPSKEEEDHVEEEVVEEEEEEEALSLVEIDWDELERKEREAEMAEAGVVEGKGWGKGFLSNDKLGEKKKKKIQGPEKTAPDQQLKKAPEPAPKSPQHPTFQSNGLRVHFKPPKKPASGQHVHWPSSPEETRTVKEIPNENRGTPVPSPNKPLWGIFDEEEEEEEESPAPAFDMSSLGVKSSSNLVQSVSRRDSIQLAKQRSSSLEDVPSPPPRKAAVPTFSRPPVKEISETKIEKKPPIPRQVSKVERRQALEQSKQTAFNGVIKESVGESKVERRKKEGGRISKFKSERR</sequence>
<name>A0A9W7DZY4_9STRA</name>
<feature type="signal peptide" evidence="2">
    <location>
        <begin position="1"/>
        <end position="25"/>
    </location>
</feature>
<dbReference type="EMBL" id="BRXY01000080">
    <property type="protein sequence ID" value="GMH62854.1"/>
    <property type="molecule type" value="Genomic_DNA"/>
</dbReference>
<keyword evidence="2" id="KW-0732">Signal</keyword>
<feature type="compositionally biased region" description="Basic and acidic residues" evidence="1">
    <location>
        <begin position="567"/>
        <end position="577"/>
    </location>
</feature>
<gene>
    <name evidence="3" type="ORF">TrST_g12889</name>
</gene>
<evidence type="ECO:0000256" key="1">
    <source>
        <dbReference type="SAM" id="MobiDB-lite"/>
    </source>
</evidence>
<feature type="compositionally biased region" description="Acidic residues" evidence="1">
    <location>
        <begin position="595"/>
        <end position="605"/>
    </location>
</feature>
<evidence type="ECO:0000256" key="2">
    <source>
        <dbReference type="SAM" id="SignalP"/>
    </source>
</evidence>
<feature type="region of interest" description="Disordered" evidence="1">
    <location>
        <begin position="373"/>
        <end position="399"/>
    </location>
</feature>
<accession>A0A9W7DZY4</accession>
<organism evidence="3 4">
    <name type="scientific">Triparma strigata</name>
    <dbReference type="NCBI Taxonomy" id="1606541"/>
    <lineage>
        <taxon>Eukaryota</taxon>
        <taxon>Sar</taxon>
        <taxon>Stramenopiles</taxon>
        <taxon>Ochrophyta</taxon>
        <taxon>Bolidophyceae</taxon>
        <taxon>Parmales</taxon>
        <taxon>Triparmaceae</taxon>
        <taxon>Triparma</taxon>
    </lineage>
</organism>
<feature type="region of interest" description="Disordered" evidence="1">
    <location>
        <begin position="307"/>
        <end position="329"/>
    </location>
</feature>
<dbReference type="Gene3D" id="2.60.120.620">
    <property type="entry name" value="q2cbj1_9rhob like domain"/>
    <property type="match status" value="1"/>
</dbReference>
<dbReference type="Proteomes" id="UP001165085">
    <property type="component" value="Unassembled WGS sequence"/>
</dbReference>
<evidence type="ECO:0000313" key="3">
    <source>
        <dbReference type="EMBL" id="GMH62854.1"/>
    </source>
</evidence>
<feature type="compositionally biased region" description="Basic and acidic residues" evidence="1">
    <location>
        <begin position="706"/>
        <end position="721"/>
    </location>
</feature>
<feature type="compositionally biased region" description="Basic and acidic residues" evidence="1">
    <location>
        <begin position="663"/>
        <end position="676"/>
    </location>
</feature>